<evidence type="ECO:0000256" key="1">
    <source>
        <dbReference type="ARBA" id="ARBA00005594"/>
    </source>
</evidence>
<dbReference type="Gene3D" id="3.40.50.620">
    <property type="entry name" value="HUPs"/>
    <property type="match status" value="1"/>
</dbReference>
<dbReference type="GO" id="GO:0006436">
    <property type="term" value="P:tryptophanyl-tRNA aminoacylation"/>
    <property type="evidence" value="ECO:0007669"/>
    <property type="project" value="UniProtKB-UniRule"/>
</dbReference>
<dbReference type="EC" id="6.1.1.2" evidence="8"/>
<keyword evidence="8" id="KW-0963">Cytoplasm</keyword>
<dbReference type="PRINTS" id="PR01039">
    <property type="entry name" value="TRNASYNTHTRP"/>
</dbReference>
<dbReference type="InterPro" id="IPR002306">
    <property type="entry name" value="Trp-tRNA-ligase"/>
</dbReference>
<accession>A0AA43XJJ6</accession>
<dbReference type="InterPro" id="IPR050203">
    <property type="entry name" value="Trp-tRNA_synthetase"/>
</dbReference>
<dbReference type="FunFam" id="1.10.240.10:FF:000002">
    <property type="entry name" value="Tryptophan--tRNA ligase"/>
    <property type="match status" value="1"/>
</dbReference>
<evidence type="ECO:0000256" key="9">
    <source>
        <dbReference type="RuleBase" id="RU363036"/>
    </source>
</evidence>
<protein>
    <recommendedName>
        <fullName evidence="8">Tryptophan--tRNA ligase</fullName>
        <ecNumber evidence="8">6.1.1.2</ecNumber>
    </recommendedName>
    <alternativeName>
        <fullName evidence="8">Tryptophanyl-tRNA synthetase</fullName>
        <shortName evidence="8">TrpRS</shortName>
    </alternativeName>
</protein>
<comment type="catalytic activity">
    <reaction evidence="7 8">
        <text>tRNA(Trp) + L-tryptophan + ATP = L-tryptophyl-tRNA(Trp) + AMP + diphosphate + H(+)</text>
        <dbReference type="Rhea" id="RHEA:24080"/>
        <dbReference type="Rhea" id="RHEA-COMP:9671"/>
        <dbReference type="Rhea" id="RHEA-COMP:9705"/>
        <dbReference type="ChEBI" id="CHEBI:15378"/>
        <dbReference type="ChEBI" id="CHEBI:30616"/>
        <dbReference type="ChEBI" id="CHEBI:33019"/>
        <dbReference type="ChEBI" id="CHEBI:57912"/>
        <dbReference type="ChEBI" id="CHEBI:78442"/>
        <dbReference type="ChEBI" id="CHEBI:78535"/>
        <dbReference type="ChEBI" id="CHEBI:456215"/>
        <dbReference type="EC" id="6.1.1.2"/>
    </reaction>
</comment>
<dbReference type="Gene3D" id="1.10.240.10">
    <property type="entry name" value="Tyrosyl-Transfer RNA Synthetase"/>
    <property type="match status" value="1"/>
</dbReference>
<comment type="similarity">
    <text evidence="1 8 9">Belongs to the class-I aminoacyl-tRNA synthetase family.</text>
</comment>
<proteinExistence type="inferred from homology"/>
<feature type="short sequence motif" description="'KMSKS' region" evidence="8">
    <location>
        <begin position="198"/>
        <end position="202"/>
    </location>
</feature>
<dbReference type="HAMAP" id="MF_00140_B">
    <property type="entry name" value="Trp_tRNA_synth_B"/>
    <property type="match status" value="1"/>
</dbReference>
<feature type="binding site" evidence="8">
    <location>
        <position position="138"/>
    </location>
    <ligand>
        <name>L-tryptophan</name>
        <dbReference type="ChEBI" id="CHEBI:57912"/>
    </ligand>
</feature>
<dbReference type="Pfam" id="PF00579">
    <property type="entry name" value="tRNA-synt_1b"/>
    <property type="match status" value="1"/>
</dbReference>
<feature type="binding site" evidence="8">
    <location>
        <begin position="22"/>
        <end position="23"/>
    </location>
    <ligand>
        <name>ATP</name>
        <dbReference type="ChEBI" id="CHEBI:30616"/>
    </ligand>
</feature>
<dbReference type="RefSeq" id="WP_160718794.1">
    <property type="nucleotide sequence ID" value="NZ_SUMG01000002.1"/>
</dbReference>
<comment type="subunit">
    <text evidence="8">Homodimer.</text>
</comment>
<dbReference type="CDD" id="cd00806">
    <property type="entry name" value="TrpRS_core"/>
    <property type="match status" value="1"/>
</dbReference>
<name>A0AA43XJJ6_9CLOT</name>
<keyword evidence="3 8" id="KW-0547">Nucleotide-binding</keyword>
<dbReference type="Proteomes" id="UP000449710">
    <property type="component" value="Unassembled WGS sequence"/>
</dbReference>
<evidence type="ECO:0000256" key="7">
    <source>
        <dbReference type="ARBA" id="ARBA00049929"/>
    </source>
</evidence>
<dbReference type="AlphaFoldDB" id="A0AA43XJJ6"/>
<evidence type="ECO:0000256" key="6">
    <source>
        <dbReference type="ARBA" id="ARBA00023146"/>
    </source>
</evidence>
<feature type="binding site" evidence="8">
    <location>
        <begin position="198"/>
        <end position="202"/>
    </location>
    <ligand>
        <name>ATP</name>
        <dbReference type="ChEBI" id="CHEBI:30616"/>
    </ligand>
</feature>
<sequence>MNKQKQKVIFSGAQPTGSLTLGNYIGAVSNWKKLQEEYDSFFSIVDLHSLTVRQDPKEFYKTSLSFFAQYLAAGLDPEKNTIFFQSQVKEHSELAWILSCNTYLGELNRMTQFKEKSEKHKNNINAGLFTYPVLQAADILLYDTHLVPVGEDQKQHLELSRDIALRFNNHYGETFEVPEVFIPKAGARIMSLQEPEKKMSKSDENQQGTIFLMDEDKVIEKKIKRAVTDSENEINYREEQPGVKNLINIYATMEGISIEAAMAHFEGEGYGKLKKDVAEVTVAHLQPFKEEYRRYMENPDHLLKVSKRGAEKARERSEKTMERVKDRLGLIR</sequence>
<comment type="function">
    <text evidence="8">Catalyzes the attachment of tryptophan to tRNA(Trp).</text>
</comment>
<reference evidence="10 11" key="1">
    <citation type="submission" date="2019-04" db="EMBL/GenBank/DDBJ databases">
        <title>Isachenkonia alkalipeptolytica gen. nov. sp. nov. a new anaerobic, alkiliphilic organothrophic bacterium capable to reduce synthesized ferrihydrite isolated from a soda lake.</title>
        <authorList>
            <person name="Toshchakov S.V."/>
            <person name="Zavarzina D.G."/>
            <person name="Zhilina T.N."/>
            <person name="Kostrikina N.A."/>
            <person name="Kublanov I.V."/>
        </authorList>
    </citation>
    <scope>NUCLEOTIDE SEQUENCE [LARGE SCALE GENOMIC DNA]</scope>
    <source>
        <strain evidence="10 11">Z-1701</strain>
    </source>
</reference>
<dbReference type="NCBIfam" id="TIGR00233">
    <property type="entry name" value="trpS"/>
    <property type="match status" value="1"/>
</dbReference>
<dbReference type="PANTHER" id="PTHR43766">
    <property type="entry name" value="TRYPTOPHAN--TRNA LIGASE, MITOCHONDRIAL"/>
    <property type="match status" value="1"/>
</dbReference>
<feature type="binding site" evidence="8">
    <location>
        <begin position="14"/>
        <end position="16"/>
    </location>
    <ligand>
        <name>ATP</name>
        <dbReference type="ChEBI" id="CHEBI:30616"/>
    </ligand>
</feature>
<keyword evidence="4 8" id="KW-0067">ATP-binding</keyword>
<feature type="binding site" evidence="8">
    <location>
        <position position="189"/>
    </location>
    <ligand>
        <name>ATP</name>
        <dbReference type="ChEBI" id="CHEBI:30616"/>
    </ligand>
</feature>
<evidence type="ECO:0000256" key="5">
    <source>
        <dbReference type="ARBA" id="ARBA00022917"/>
    </source>
</evidence>
<feature type="binding site" evidence="8">
    <location>
        <begin position="150"/>
        <end position="152"/>
    </location>
    <ligand>
        <name>ATP</name>
        <dbReference type="ChEBI" id="CHEBI:30616"/>
    </ligand>
</feature>
<dbReference type="PROSITE" id="PS00178">
    <property type="entry name" value="AA_TRNA_LIGASE_I"/>
    <property type="match status" value="1"/>
</dbReference>
<dbReference type="SUPFAM" id="SSF52374">
    <property type="entry name" value="Nucleotidylyl transferase"/>
    <property type="match status" value="1"/>
</dbReference>
<dbReference type="GO" id="GO:0005524">
    <property type="term" value="F:ATP binding"/>
    <property type="evidence" value="ECO:0007669"/>
    <property type="project" value="UniProtKB-UniRule"/>
</dbReference>
<dbReference type="PANTHER" id="PTHR43766:SF1">
    <property type="entry name" value="TRYPTOPHAN--TRNA LIGASE, MITOCHONDRIAL"/>
    <property type="match status" value="1"/>
</dbReference>
<comment type="subcellular location">
    <subcellularLocation>
        <location evidence="8">Cytoplasm</location>
    </subcellularLocation>
</comment>
<keyword evidence="6 8" id="KW-0030">Aminoacyl-tRNA synthetase</keyword>
<evidence type="ECO:0000256" key="3">
    <source>
        <dbReference type="ARBA" id="ARBA00022741"/>
    </source>
</evidence>
<feature type="short sequence motif" description="'HIGH' region" evidence="8">
    <location>
        <begin position="15"/>
        <end position="23"/>
    </location>
</feature>
<evidence type="ECO:0000313" key="10">
    <source>
        <dbReference type="EMBL" id="NBG87414.1"/>
    </source>
</evidence>
<evidence type="ECO:0000256" key="2">
    <source>
        <dbReference type="ARBA" id="ARBA00022598"/>
    </source>
</evidence>
<keyword evidence="2 8" id="KW-0436">Ligase</keyword>
<dbReference type="GO" id="GO:0005829">
    <property type="term" value="C:cytosol"/>
    <property type="evidence" value="ECO:0007669"/>
    <property type="project" value="TreeGrafter"/>
</dbReference>
<dbReference type="InterPro" id="IPR002305">
    <property type="entry name" value="aa-tRNA-synth_Ic"/>
</dbReference>
<dbReference type="EMBL" id="SUMG01000002">
    <property type="protein sequence ID" value="NBG87414.1"/>
    <property type="molecule type" value="Genomic_DNA"/>
</dbReference>
<dbReference type="GO" id="GO:0004830">
    <property type="term" value="F:tryptophan-tRNA ligase activity"/>
    <property type="evidence" value="ECO:0007669"/>
    <property type="project" value="UniProtKB-UniRule"/>
</dbReference>
<evidence type="ECO:0000313" key="11">
    <source>
        <dbReference type="Proteomes" id="UP000449710"/>
    </source>
</evidence>
<keyword evidence="11" id="KW-1185">Reference proteome</keyword>
<dbReference type="InterPro" id="IPR001412">
    <property type="entry name" value="aa-tRNA-synth_I_CS"/>
</dbReference>
<gene>
    <name evidence="8 10" type="primary">trpS</name>
    <name evidence="10" type="ORF">ISALK_02755</name>
</gene>
<keyword evidence="5 8" id="KW-0648">Protein biosynthesis</keyword>
<organism evidence="10 11">
    <name type="scientific">Isachenkonia alkalipeptolytica</name>
    <dbReference type="NCBI Taxonomy" id="2565777"/>
    <lineage>
        <taxon>Bacteria</taxon>
        <taxon>Bacillati</taxon>
        <taxon>Bacillota</taxon>
        <taxon>Clostridia</taxon>
        <taxon>Eubacteriales</taxon>
        <taxon>Clostridiaceae</taxon>
        <taxon>Isachenkonia</taxon>
    </lineage>
</organism>
<evidence type="ECO:0000256" key="8">
    <source>
        <dbReference type="HAMAP-Rule" id="MF_00140"/>
    </source>
</evidence>
<dbReference type="InterPro" id="IPR024109">
    <property type="entry name" value="Trp-tRNA-ligase_bac-type"/>
</dbReference>
<comment type="caution">
    <text evidence="10">The sequence shown here is derived from an EMBL/GenBank/DDBJ whole genome shotgun (WGS) entry which is preliminary data.</text>
</comment>
<evidence type="ECO:0000256" key="4">
    <source>
        <dbReference type="ARBA" id="ARBA00022840"/>
    </source>
</evidence>
<dbReference type="InterPro" id="IPR014729">
    <property type="entry name" value="Rossmann-like_a/b/a_fold"/>
</dbReference>